<evidence type="ECO:0000256" key="3">
    <source>
        <dbReference type="ARBA" id="ARBA00009409"/>
    </source>
</evidence>
<evidence type="ECO:0000256" key="9">
    <source>
        <dbReference type="ARBA" id="ARBA00022763"/>
    </source>
</evidence>
<dbReference type="Proteomes" id="UP000347681">
    <property type="component" value="Unassembled WGS sequence"/>
</dbReference>
<proteinExistence type="inferred from homology"/>
<dbReference type="InterPro" id="IPR020629">
    <property type="entry name" value="FPG_Glyclase"/>
</dbReference>
<evidence type="ECO:0000256" key="1">
    <source>
        <dbReference type="ARBA" id="ARBA00001668"/>
    </source>
</evidence>
<comment type="catalytic activity">
    <reaction evidence="1">
        <text>Hydrolysis of DNA containing ring-opened 7-methylguanine residues, releasing 2,6-diamino-4-hydroxy-5-(N-methyl)formamidopyrimidine.</text>
        <dbReference type="EC" id="3.2.2.23"/>
    </reaction>
</comment>
<dbReference type="EMBL" id="VVZB01000021">
    <property type="protein sequence ID" value="KAA5379375.1"/>
    <property type="molecule type" value="Genomic_DNA"/>
</dbReference>
<accession>A0A5M5ZQD5</accession>
<protein>
    <recommendedName>
        <fullName evidence="7">Formamidopyrimidine-DNA glycosylase</fullName>
        <ecNumber evidence="5">3.2.2.23</ecNumber>
        <ecNumber evidence="6">4.2.99.18</ecNumber>
    </recommendedName>
    <alternativeName>
        <fullName evidence="18">DNA-(apurinic or apyrimidinic site) lyase MutM</fullName>
    </alternativeName>
</protein>
<evidence type="ECO:0000256" key="11">
    <source>
        <dbReference type="ARBA" id="ARBA00022801"/>
    </source>
</evidence>
<dbReference type="InterPro" id="IPR015887">
    <property type="entry name" value="DNA_glyclase_Znf_dom_DNA_BS"/>
</dbReference>
<evidence type="ECO:0000256" key="10">
    <source>
        <dbReference type="ARBA" id="ARBA00022771"/>
    </source>
</evidence>
<evidence type="ECO:0000256" key="19">
    <source>
        <dbReference type="ARBA" id="ARBA00044632"/>
    </source>
</evidence>
<keyword evidence="17 23" id="KW-0326">Glycosidase</keyword>
<dbReference type="PROSITE" id="PS51066">
    <property type="entry name" value="ZF_FPG_2"/>
    <property type="match status" value="1"/>
</dbReference>
<dbReference type="SUPFAM" id="SSF81624">
    <property type="entry name" value="N-terminal domain of MutM-like DNA repair proteins"/>
    <property type="match status" value="1"/>
</dbReference>
<dbReference type="SMART" id="SM01232">
    <property type="entry name" value="H2TH"/>
    <property type="match status" value="1"/>
</dbReference>
<dbReference type="PROSITE" id="PS51068">
    <property type="entry name" value="FPG_CAT"/>
    <property type="match status" value="1"/>
</dbReference>
<keyword evidence="11 23" id="KW-0378">Hydrolase</keyword>
<evidence type="ECO:0000256" key="12">
    <source>
        <dbReference type="ARBA" id="ARBA00022833"/>
    </source>
</evidence>
<dbReference type="PANTHER" id="PTHR22993:SF9">
    <property type="entry name" value="FORMAMIDOPYRIMIDINE-DNA GLYCOSYLASE"/>
    <property type="match status" value="1"/>
</dbReference>
<comment type="catalytic activity">
    <reaction evidence="19">
        <text>2'-deoxyribonucleotide-(2'-deoxyribose 5'-phosphate)-2'-deoxyribonucleotide-DNA = a 3'-end 2'-deoxyribonucleotide-(2,3-dehydro-2,3-deoxyribose 5'-phosphate)-DNA + a 5'-end 5'-phospho-2'-deoxyribonucleoside-DNA + H(+)</text>
        <dbReference type="Rhea" id="RHEA:66592"/>
        <dbReference type="Rhea" id="RHEA-COMP:13180"/>
        <dbReference type="Rhea" id="RHEA-COMP:16897"/>
        <dbReference type="Rhea" id="RHEA-COMP:17067"/>
        <dbReference type="ChEBI" id="CHEBI:15378"/>
        <dbReference type="ChEBI" id="CHEBI:136412"/>
        <dbReference type="ChEBI" id="CHEBI:157695"/>
        <dbReference type="ChEBI" id="CHEBI:167181"/>
        <dbReference type="EC" id="4.2.99.18"/>
    </reaction>
</comment>
<dbReference type="SUPFAM" id="SSF46946">
    <property type="entry name" value="S13-like H2TH domain"/>
    <property type="match status" value="1"/>
</dbReference>
<dbReference type="FunFam" id="1.10.8.50:FF:000003">
    <property type="entry name" value="Formamidopyrimidine-DNA glycosylase"/>
    <property type="match status" value="1"/>
</dbReference>
<dbReference type="EC" id="3.2.2.23" evidence="5"/>
<evidence type="ECO:0000256" key="4">
    <source>
        <dbReference type="ARBA" id="ARBA00011245"/>
    </source>
</evidence>
<evidence type="ECO:0000256" key="13">
    <source>
        <dbReference type="ARBA" id="ARBA00023125"/>
    </source>
</evidence>
<comment type="similarity">
    <text evidence="3">Belongs to the FPG family.</text>
</comment>
<keyword evidence="8" id="KW-0479">Metal-binding</keyword>
<evidence type="ECO:0000259" key="21">
    <source>
        <dbReference type="PROSITE" id="PS51066"/>
    </source>
</evidence>
<dbReference type="CDD" id="cd08966">
    <property type="entry name" value="EcFpg-like_N"/>
    <property type="match status" value="1"/>
</dbReference>
<evidence type="ECO:0000256" key="14">
    <source>
        <dbReference type="ARBA" id="ARBA00023204"/>
    </source>
</evidence>
<dbReference type="SUPFAM" id="SSF57716">
    <property type="entry name" value="Glucocorticoid receptor-like (DNA-binding domain)"/>
    <property type="match status" value="1"/>
</dbReference>
<dbReference type="PANTHER" id="PTHR22993">
    <property type="entry name" value="FORMAMIDOPYRIMIDINE-DNA GLYCOSYLASE"/>
    <property type="match status" value="1"/>
</dbReference>
<organism evidence="23 24">
    <name type="scientific">Phocaeicola dorei</name>
    <dbReference type="NCBI Taxonomy" id="357276"/>
    <lineage>
        <taxon>Bacteria</taxon>
        <taxon>Pseudomonadati</taxon>
        <taxon>Bacteroidota</taxon>
        <taxon>Bacteroidia</taxon>
        <taxon>Bacteroidales</taxon>
        <taxon>Bacteroidaceae</taxon>
        <taxon>Phocaeicola</taxon>
    </lineage>
</organism>
<gene>
    <name evidence="23" type="primary">mutM</name>
    <name evidence="23" type="ORF">F2Y61_21035</name>
</gene>
<dbReference type="GO" id="GO:0003684">
    <property type="term" value="F:damaged DNA binding"/>
    <property type="evidence" value="ECO:0007669"/>
    <property type="project" value="InterPro"/>
</dbReference>
<keyword evidence="12" id="KW-0862">Zinc</keyword>
<comment type="subunit">
    <text evidence="4">Monomer.</text>
</comment>
<feature type="domain" description="FPG-type" evidence="21">
    <location>
        <begin position="240"/>
        <end position="274"/>
    </location>
</feature>
<dbReference type="GO" id="GO:0140078">
    <property type="term" value="F:class I DNA-(apurinic or apyrimidinic site) endonuclease activity"/>
    <property type="evidence" value="ECO:0007669"/>
    <property type="project" value="UniProtKB-EC"/>
</dbReference>
<dbReference type="InterPro" id="IPR010979">
    <property type="entry name" value="Ribosomal_uS13-like_H2TH"/>
</dbReference>
<keyword evidence="13" id="KW-0238">DNA-binding</keyword>
<evidence type="ECO:0000256" key="7">
    <source>
        <dbReference type="ARBA" id="ARBA00016240"/>
    </source>
</evidence>
<dbReference type="Pfam" id="PF01149">
    <property type="entry name" value="Fapy_DNA_glyco"/>
    <property type="match status" value="1"/>
</dbReference>
<dbReference type="GO" id="GO:0008270">
    <property type="term" value="F:zinc ion binding"/>
    <property type="evidence" value="ECO:0007669"/>
    <property type="project" value="UniProtKB-KW"/>
</dbReference>
<feature type="domain" description="Formamidopyrimidine-DNA glycosylase catalytic" evidence="22">
    <location>
        <begin position="2"/>
        <end position="115"/>
    </location>
</feature>
<evidence type="ECO:0000256" key="15">
    <source>
        <dbReference type="ARBA" id="ARBA00023239"/>
    </source>
</evidence>
<evidence type="ECO:0000313" key="24">
    <source>
        <dbReference type="Proteomes" id="UP000347681"/>
    </source>
</evidence>
<dbReference type="GO" id="GO:0034039">
    <property type="term" value="F:8-oxo-7,8-dihydroguanine DNA N-glycosylase activity"/>
    <property type="evidence" value="ECO:0007669"/>
    <property type="project" value="TreeGrafter"/>
</dbReference>
<keyword evidence="16" id="KW-0511">Multifunctional enzyme</keyword>
<dbReference type="InterPro" id="IPR015886">
    <property type="entry name" value="H2TH_FPG"/>
</dbReference>
<evidence type="ECO:0000256" key="5">
    <source>
        <dbReference type="ARBA" id="ARBA00012024"/>
    </source>
</evidence>
<evidence type="ECO:0000256" key="2">
    <source>
        <dbReference type="ARBA" id="ARBA00001947"/>
    </source>
</evidence>
<evidence type="ECO:0000256" key="16">
    <source>
        <dbReference type="ARBA" id="ARBA00023268"/>
    </source>
</evidence>
<keyword evidence="14" id="KW-0234">DNA repair</keyword>
<keyword evidence="15 23" id="KW-0456">Lyase</keyword>
<dbReference type="AlphaFoldDB" id="A0A5M5ZQD5"/>
<dbReference type="NCBIfam" id="TIGR00577">
    <property type="entry name" value="fpg"/>
    <property type="match status" value="1"/>
</dbReference>
<dbReference type="SMART" id="SM00898">
    <property type="entry name" value="Fapy_DNA_glyco"/>
    <property type="match status" value="1"/>
</dbReference>
<dbReference type="InterPro" id="IPR000214">
    <property type="entry name" value="Znf_DNA_glyclase/AP_lyase"/>
</dbReference>
<dbReference type="InterPro" id="IPR010663">
    <property type="entry name" value="Znf_FPG/IleRS"/>
</dbReference>
<dbReference type="Gene3D" id="3.20.190.10">
    <property type="entry name" value="MutM-like, N-terminal"/>
    <property type="match status" value="1"/>
</dbReference>
<evidence type="ECO:0000256" key="17">
    <source>
        <dbReference type="ARBA" id="ARBA00023295"/>
    </source>
</evidence>
<dbReference type="Pfam" id="PF06827">
    <property type="entry name" value="zf-FPG_IleRS"/>
    <property type="match status" value="1"/>
</dbReference>
<evidence type="ECO:0000256" key="6">
    <source>
        <dbReference type="ARBA" id="ARBA00012720"/>
    </source>
</evidence>
<dbReference type="Pfam" id="PF06831">
    <property type="entry name" value="H2TH"/>
    <property type="match status" value="1"/>
</dbReference>
<keyword evidence="9" id="KW-0227">DNA damage</keyword>
<dbReference type="NCBIfam" id="NF002211">
    <property type="entry name" value="PRK01103.1"/>
    <property type="match status" value="1"/>
</dbReference>
<reference evidence="23 24" key="1">
    <citation type="journal article" date="2019" name="Nat. Med.">
        <title>A library of human gut bacterial isolates paired with longitudinal multiomics data enables mechanistic microbiome research.</title>
        <authorList>
            <person name="Poyet M."/>
            <person name="Groussin M."/>
            <person name="Gibbons S.M."/>
            <person name="Avila-Pacheco J."/>
            <person name="Jiang X."/>
            <person name="Kearney S.M."/>
            <person name="Perrotta A.R."/>
            <person name="Berdy B."/>
            <person name="Zhao S."/>
            <person name="Lieberman T.D."/>
            <person name="Swanson P.K."/>
            <person name="Smith M."/>
            <person name="Roesemann S."/>
            <person name="Alexander J.E."/>
            <person name="Rich S.A."/>
            <person name="Livny J."/>
            <person name="Vlamakis H."/>
            <person name="Clish C."/>
            <person name="Bullock K."/>
            <person name="Deik A."/>
            <person name="Scott J."/>
            <person name="Pierce K.A."/>
            <person name="Xavier R.J."/>
            <person name="Alm E.J."/>
        </authorList>
    </citation>
    <scope>NUCLEOTIDE SEQUENCE [LARGE SCALE GENOMIC DNA]</scope>
    <source>
        <strain evidence="23 24">BIOML-A5</strain>
    </source>
</reference>
<evidence type="ECO:0000256" key="18">
    <source>
        <dbReference type="ARBA" id="ARBA00030638"/>
    </source>
</evidence>
<comment type="cofactor">
    <cofactor evidence="2">
        <name>Zn(2+)</name>
        <dbReference type="ChEBI" id="CHEBI:29105"/>
    </cofactor>
</comment>
<dbReference type="InterPro" id="IPR012319">
    <property type="entry name" value="FPG_cat"/>
</dbReference>
<evidence type="ECO:0000256" key="8">
    <source>
        <dbReference type="ARBA" id="ARBA00022723"/>
    </source>
</evidence>
<dbReference type="GO" id="GO:0006284">
    <property type="term" value="P:base-excision repair"/>
    <property type="evidence" value="ECO:0007669"/>
    <property type="project" value="InterPro"/>
</dbReference>
<dbReference type="InterPro" id="IPR035937">
    <property type="entry name" value="FPG_N"/>
</dbReference>
<keyword evidence="10 20" id="KW-0863">Zinc-finger</keyword>
<dbReference type="PROSITE" id="PS01242">
    <property type="entry name" value="ZF_FPG_1"/>
    <property type="match status" value="1"/>
</dbReference>
<dbReference type="Gene3D" id="1.10.8.50">
    <property type="match status" value="1"/>
</dbReference>
<name>A0A5M5ZQD5_9BACT</name>
<evidence type="ECO:0000256" key="20">
    <source>
        <dbReference type="PROSITE-ProRule" id="PRU00391"/>
    </source>
</evidence>
<sequence>MPEMPEVETIKRIVEPQIVGLSIDSVITNHSQVIAYPDMYRFEQKMSSQTVNRMSRRGKYLTIHFNSGDSLVLHLRMTGQLLVTPSDYPMENHTHLIFNLSNGSQIRYIDVRRLGRFWLFDKNEIDDKSGQGKLGIEPLDDKLTASYLVVRLGERKRTIKEILNEQSVIAGIGNIYSDEILYAAGIYPGKKCSDLSDKEWERLVLKIKEILNNSIETNRMSPQEYLEGKGKEYRNMPDLKVYGQKGKACKNCGFIIEKIVIGGRSSCYCPRCQKKD</sequence>
<dbReference type="EC" id="4.2.99.18" evidence="6"/>
<evidence type="ECO:0000313" key="23">
    <source>
        <dbReference type="EMBL" id="KAA5379375.1"/>
    </source>
</evidence>
<evidence type="ECO:0000259" key="22">
    <source>
        <dbReference type="PROSITE" id="PS51068"/>
    </source>
</evidence>
<comment type="caution">
    <text evidence="23">The sequence shown here is derived from an EMBL/GenBank/DDBJ whole genome shotgun (WGS) entry which is preliminary data.</text>
</comment>